<sequence>MALKKKKQYEGQIEKLSASRMTVETQVLAIESANVNLETIKAMSDGAKAMKSIHGELNVDKVDKTMEDINDQMALANEISDAISQPTAFGTELVDEDDLAAELQELEQEGLDEQLLSGAPVAASSQAQPEISAPSVPKGEPSRKTMTEEEAELETLHASSAV</sequence>
<evidence type="ECO:0000256" key="6">
    <source>
        <dbReference type="SAM" id="MobiDB-lite"/>
    </source>
</evidence>
<dbReference type="PANTHER" id="PTHR22761">
    <property type="entry name" value="CHARGED MULTIVESICULAR BODY PROTEIN"/>
    <property type="match status" value="1"/>
</dbReference>
<feature type="region of interest" description="Disordered" evidence="6">
    <location>
        <begin position="112"/>
        <end position="162"/>
    </location>
</feature>
<organism evidence="7 8">
    <name type="scientific">Piptocephalis cylindrospora</name>
    <dbReference type="NCBI Taxonomy" id="1907219"/>
    <lineage>
        <taxon>Eukaryota</taxon>
        <taxon>Fungi</taxon>
        <taxon>Fungi incertae sedis</taxon>
        <taxon>Zoopagomycota</taxon>
        <taxon>Zoopagomycotina</taxon>
        <taxon>Zoopagomycetes</taxon>
        <taxon>Zoopagales</taxon>
        <taxon>Piptocephalidaceae</taxon>
        <taxon>Piptocephalis</taxon>
    </lineage>
</organism>
<dbReference type="Proteomes" id="UP000267251">
    <property type="component" value="Unassembled WGS sequence"/>
</dbReference>
<keyword evidence="3" id="KW-0967">Endosome</keyword>
<dbReference type="Gene3D" id="6.10.250.1710">
    <property type="match status" value="1"/>
</dbReference>
<dbReference type="Pfam" id="PF03357">
    <property type="entry name" value="Snf7"/>
    <property type="match status" value="1"/>
</dbReference>
<dbReference type="GO" id="GO:0006900">
    <property type="term" value="P:vesicle budding from membrane"/>
    <property type="evidence" value="ECO:0007669"/>
    <property type="project" value="TreeGrafter"/>
</dbReference>
<dbReference type="AlphaFoldDB" id="A0A4P9XZ64"/>
<dbReference type="GO" id="GO:0009898">
    <property type="term" value="C:cytoplasmic side of plasma membrane"/>
    <property type="evidence" value="ECO:0007669"/>
    <property type="project" value="TreeGrafter"/>
</dbReference>
<dbReference type="GO" id="GO:0000815">
    <property type="term" value="C:ESCRT III complex"/>
    <property type="evidence" value="ECO:0007669"/>
    <property type="project" value="TreeGrafter"/>
</dbReference>
<evidence type="ECO:0000256" key="2">
    <source>
        <dbReference type="ARBA" id="ARBA00006190"/>
    </source>
</evidence>
<evidence type="ECO:0000256" key="5">
    <source>
        <dbReference type="ARBA" id="ARBA00042586"/>
    </source>
</evidence>
<dbReference type="Gene3D" id="1.10.287.1060">
    <property type="entry name" value="ESAT-6-like"/>
    <property type="match status" value="1"/>
</dbReference>
<dbReference type="EMBL" id="KZ988667">
    <property type="protein sequence ID" value="RKP11766.1"/>
    <property type="molecule type" value="Genomic_DNA"/>
</dbReference>
<evidence type="ECO:0000313" key="8">
    <source>
        <dbReference type="Proteomes" id="UP000267251"/>
    </source>
</evidence>
<dbReference type="GO" id="GO:0032511">
    <property type="term" value="P:late endosome to vacuole transport via multivesicular body sorting pathway"/>
    <property type="evidence" value="ECO:0007669"/>
    <property type="project" value="TreeGrafter"/>
</dbReference>
<evidence type="ECO:0000313" key="7">
    <source>
        <dbReference type="EMBL" id="RKP11766.1"/>
    </source>
</evidence>
<reference evidence="8" key="1">
    <citation type="journal article" date="2018" name="Nat. Microbiol.">
        <title>Leveraging single-cell genomics to expand the fungal tree of life.</title>
        <authorList>
            <person name="Ahrendt S.R."/>
            <person name="Quandt C.A."/>
            <person name="Ciobanu D."/>
            <person name="Clum A."/>
            <person name="Salamov A."/>
            <person name="Andreopoulos B."/>
            <person name="Cheng J.F."/>
            <person name="Woyke T."/>
            <person name="Pelin A."/>
            <person name="Henrissat B."/>
            <person name="Reynolds N.K."/>
            <person name="Benny G.L."/>
            <person name="Smith M.E."/>
            <person name="James T.Y."/>
            <person name="Grigoriev I.V."/>
        </authorList>
    </citation>
    <scope>NUCLEOTIDE SEQUENCE [LARGE SCALE GENOMIC DNA]</scope>
</reference>
<comment type="subcellular location">
    <subcellularLocation>
        <location evidence="1">Endosome</location>
    </subcellularLocation>
</comment>
<comment type="similarity">
    <text evidence="2">Belongs to the SNF7 family.</text>
</comment>
<evidence type="ECO:0000256" key="1">
    <source>
        <dbReference type="ARBA" id="ARBA00004177"/>
    </source>
</evidence>
<protein>
    <recommendedName>
        <fullName evidence="4">Vacuolar-sorting protein SNF7</fullName>
    </recommendedName>
    <alternativeName>
        <fullName evidence="5">Vacuolar protein-sorting-associated protein 32</fullName>
    </alternativeName>
</protein>
<feature type="non-terminal residue" evidence="7">
    <location>
        <position position="162"/>
    </location>
</feature>
<proteinExistence type="inferred from homology"/>
<evidence type="ECO:0000256" key="4">
    <source>
        <dbReference type="ARBA" id="ARBA00040017"/>
    </source>
</evidence>
<keyword evidence="8" id="KW-1185">Reference proteome</keyword>
<dbReference type="InterPro" id="IPR005024">
    <property type="entry name" value="Snf7_fam"/>
</dbReference>
<name>A0A4P9XZ64_9FUNG</name>
<gene>
    <name evidence="7" type="ORF">BJ684DRAFT_4752</name>
</gene>
<dbReference type="PANTHER" id="PTHR22761:SF10">
    <property type="entry name" value="GH13992P"/>
    <property type="match status" value="1"/>
</dbReference>
<dbReference type="OrthoDB" id="5592979at2759"/>
<evidence type="ECO:0000256" key="3">
    <source>
        <dbReference type="ARBA" id="ARBA00022753"/>
    </source>
</evidence>
<dbReference type="GO" id="GO:0005771">
    <property type="term" value="C:multivesicular body"/>
    <property type="evidence" value="ECO:0007669"/>
    <property type="project" value="TreeGrafter"/>
</dbReference>
<accession>A0A4P9XZ64</accession>